<dbReference type="Gene3D" id="1.25.40.530">
    <property type="entry name" value="MyTH4 domain"/>
    <property type="match status" value="1"/>
</dbReference>
<evidence type="ECO:0000256" key="5">
    <source>
        <dbReference type="SAM" id="MobiDB-lite"/>
    </source>
</evidence>
<dbReference type="Gene3D" id="3.10.20.90">
    <property type="entry name" value="Phosphatidylinositol 3-kinase Catalytic Subunit, Chain A, domain 1"/>
    <property type="match status" value="1"/>
</dbReference>
<dbReference type="InterPro" id="IPR019748">
    <property type="entry name" value="FERM_central"/>
</dbReference>
<evidence type="ECO:0000256" key="6">
    <source>
        <dbReference type="SAM" id="SignalP"/>
    </source>
</evidence>
<keyword evidence="2" id="KW-0597">Phosphoprotein</keyword>
<reference evidence="10" key="2">
    <citation type="submission" date="2025-08" db="UniProtKB">
        <authorList>
            <consortium name="Ensembl"/>
        </authorList>
    </citation>
    <scope>IDENTIFICATION</scope>
    <source>
        <strain evidence="10">Thoroughbred</strain>
    </source>
</reference>
<organism evidence="10 11">
    <name type="scientific">Equus caballus</name>
    <name type="common">Horse</name>
    <dbReference type="NCBI Taxonomy" id="9796"/>
    <lineage>
        <taxon>Eukaryota</taxon>
        <taxon>Metazoa</taxon>
        <taxon>Chordata</taxon>
        <taxon>Craniata</taxon>
        <taxon>Vertebrata</taxon>
        <taxon>Euteleostomi</taxon>
        <taxon>Mammalia</taxon>
        <taxon>Eutheria</taxon>
        <taxon>Laurasiatheria</taxon>
        <taxon>Perissodactyla</taxon>
        <taxon>Equidae</taxon>
        <taxon>Equus</taxon>
    </lineage>
</organism>
<reference evidence="10" key="3">
    <citation type="submission" date="2025-09" db="UniProtKB">
        <authorList>
            <consortium name="Ensembl"/>
        </authorList>
    </citation>
    <scope>IDENTIFICATION</scope>
    <source>
        <strain evidence="10">Thoroughbred</strain>
    </source>
</reference>
<dbReference type="InterPro" id="IPR019749">
    <property type="entry name" value="Band_41_domain"/>
</dbReference>
<evidence type="ECO:0000313" key="12">
    <source>
        <dbReference type="VGNC" id="VGNC:21574"/>
    </source>
</evidence>
<feature type="region of interest" description="Disordered" evidence="5">
    <location>
        <begin position="946"/>
        <end position="989"/>
    </location>
</feature>
<evidence type="ECO:0000259" key="7">
    <source>
        <dbReference type="PROSITE" id="PS50003"/>
    </source>
</evidence>
<protein>
    <recommendedName>
        <fullName evidence="4">Pleckstrin homology domain-containing family H member 3</fullName>
    </recommendedName>
</protein>
<dbReference type="InterPro" id="IPR038185">
    <property type="entry name" value="MyTH4_dom_sf"/>
</dbReference>
<keyword evidence="3 6" id="KW-0732">Signal</keyword>
<dbReference type="PROSITE" id="PS51016">
    <property type="entry name" value="MYTH4"/>
    <property type="match status" value="1"/>
</dbReference>
<accession>F6RGX0</accession>
<dbReference type="ExpressionAtlas" id="F6RGX0">
    <property type="expression patterns" value="baseline"/>
</dbReference>
<dbReference type="SMART" id="SM00139">
    <property type="entry name" value="MyTH4"/>
    <property type="match status" value="1"/>
</dbReference>
<feature type="region of interest" description="Disordered" evidence="5">
    <location>
        <begin position="748"/>
        <end position="778"/>
    </location>
</feature>
<dbReference type="FunFam" id="3.10.20.90:FF:000182">
    <property type="entry name" value="pleckstrin homology domain-containing family H member 3 isoform X1"/>
    <property type="match status" value="1"/>
</dbReference>
<gene>
    <name evidence="10 12" type="primary">PLEKHH3</name>
</gene>
<feature type="compositionally biased region" description="Pro residues" evidence="5">
    <location>
        <begin position="148"/>
        <end position="159"/>
    </location>
</feature>
<dbReference type="Proteomes" id="UP000002281">
    <property type="component" value="Chromosome 11"/>
</dbReference>
<feature type="domain" description="FERM" evidence="8">
    <location>
        <begin position="600"/>
        <end position="950"/>
    </location>
</feature>
<feature type="domain" description="PH" evidence="7">
    <location>
        <begin position="291"/>
        <end position="395"/>
    </location>
</feature>
<feature type="chain" id="PRO_5040317806" description="Pleckstrin homology domain-containing family H member 3" evidence="6">
    <location>
        <begin position="19"/>
        <end position="989"/>
    </location>
</feature>
<dbReference type="InterPro" id="IPR051724">
    <property type="entry name" value="Actin_motor_Myosin"/>
</dbReference>
<keyword evidence="1" id="KW-0488">Methylation</keyword>
<dbReference type="CDD" id="cd13297">
    <property type="entry name" value="PH3_MyoX-like"/>
    <property type="match status" value="1"/>
</dbReference>
<dbReference type="FunFam" id="2.30.29.30:FF:000284">
    <property type="entry name" value="pleckstrin homology domain-containing family H member 3 isoform X2"/>
    <property type="match status" value="1"/>
</dbReference>
<feature type="signal peptide" evidence="6">
    <location>
        <begin position="1"/>
        <end position="18"/>
    </location>
</feature>
<dbReference type="SUPFAM" id="SSF50729">
    <property type="entry name" value="PH domain-like"/>
    <property type="match status" value="1"/>
</dbReference>
<proteinExistence type="predicted"/>
<evidence type="ECO:0000259" key="8">
    <source>
        <dbReference type="PROSITE" id="PS50057"/>
    </source>
</evidence>
<evidence type="ECO:0000256" key="3">
    <source>
        <dbReference type="ARBA" id="ARBA00022729"/>
    </source>
</evidence>
<reference evidence="10 11" key="1">
    <citation type="journal article" date="2009" name="Science">
        <title>Genome sequence, comparative analysis, and population genetics of the domestic horse.</title>
        <authorList>
            <consortium name="Broad Institute Genome Sequencing Platform"/>
            <consortium name="Broad Institute Whole Genome Assembly Team"/>
            <person name="Wade C.M."/>
            <person name="Giulotto E."/>
            <person name="Sigurdsson S."/>
            <person name="Zoli M."/>
            <person name="Gnerre S."/>
            <person name="Imsland F."/>
            <person name="Lear T.L."/>
            <person name="Adelson D.L."/>
            <person name="Bailey E."/>
            <person name="Bellone R.R."/>
            <person name="Bloecker H."/>
            <person name="Distl O."/>
            <person name="Edgar R.C."/>
            <person name="Garber M."/>
            <person name="Leeb T."/>
            <person name="Mauceli E."/>
            <person name="MacLeod J.N."/>
            <person name="Penedo M.C.T."/>
            <person name="Raison J.M."/>
            <person name="Sharpe T."/>
            <person name="Vogel J."/>
            <person name="Andersson L."/>
            <person name="Antczak D.F."/>
            <person name="Biagi T."/>
            <person name="Binns M.M."/>
            <person name="Chowdhary B.P."/>
            <person name="Coleman S.J."/>
            <person name="Della Valle G."/>
            <person name="Fryc S."/>
            <person name="Guerin G."/>
            <person name="Hasegawa T."/>
            <person name="Hill E.W."/>
            <person name="Jurka J."/>
            <person name="Kiialainen A."/>
            <person name="Lindgren G."/>
            <person name="Liu J."/>
            <person name="Magnani E."/>
            <person name="Mickelson J.R."/>
            <person name="Murray J."/>
            <person name="Nergadze S.G."/>
            <person name="Onofrio R."/>
            <person name="Pedroni S."/>
            <person name="Piras M.F."/>
            <person name="Raudsepp T."/>
            <person name="Rocchi M."/>
            <person name="Roeed K.H."/>
            <person name="Ryder O.A."/>
            <person name="Searle S."/>
            <person name="Skow L."/>
            <person name="Swinburne J.E."/>
            <person name="Syvaenen A.C."/>
            <person name="Tozaki T."/>
            <person name="Valberg S.J."/>
            <person name="Vaudin M."/>
            <person name="White J.R."/>
            <person name="Zody M.C."/>
            <person name="Lander E.S."/>
            <person name="Lindblad-Toh K."/>
        </authorList>
    </citation>
    <scope>NUCLEOTIDE SEQUENCE [LARGE SCALE GENOMIC DNA]</scope>
    <source>
        <strain evidence="10 11">Thoroughbred</strain>
    </source>
</reference>
<dbReference type="AlphaFoldDB" id="F6RGX0"/>
<dbReference type="CDD" id="cd14473">
    <property type="entry name" value="FERM_B-lobe"/>
    <property type="match status" value="1"/>
</dbReference>
<feature type="compositionally biased region" description="Acidic residues" evidence="5">
    <location>
        <begin position="29"/>
        <end position="41"/>
    </location>
</feature>
<dbReference type="InterPro" id="IPR011993">
    <property type="entry name" value="PH-like_dom_sf"/>
</dbReference>
<dbReference type="GO" id="GO:0005856">
    <property type="term" value="C:cytoskeleton"/>
    <property type="evidence" value="ECO:0007669"/>
    <property type="project" value="InterPro"/>
</dbReference>
<dbReference type="PANTHER" id="PTHR46049">
    <property type="entry name" value="AGAP003327-PA"/>
    <property type="match status" value="1"/>
</dbReference>
<evidence type="ECO:0000313" key="10">
    <source>
        <dbReference type="Ensembl" id="ENSECAP00000008522.4"/>
    </source>
</evidence>
<feature type="region of interest" description="Disordered" evidence="5">
    <location>
        <begin position="794"/>
        <end position="821"/>
    </location>
</feature>
<dbReference type="SMART" id="SM00233">
    <property type="entry name" value="PH"/>
    <property type="match status" value="1"/>
</dbReference>
<dbReference type="PANTHER" id="PTHR46049:SF5">
    <property type="entry name" value="PLECKSTRIN HOMOLOGY DOMAIN-CONTAINING FAMILY H MEMBER 3"/>
    <property type="match status" value="1"/>
</dbReference>
<feature type="region of interest" description="Disordered" evidence="5">
    <location>
        <begin position="148"/>
        <end position="270"/>
    </location>
</feature>
<dbReference type="Gene3D" id="2.30.29.30">
    <property type="entry name" value="Pleckstrin-homology domain (PH domain)/Phosphotyrosine-binding domain (PTB)"/>
    <property type="match status" value="2"/>
</dbReference>
<dbReference type="InterPro" id="IPR000299">
    <property type="entry name" value="FERM_domain"/>
</dbReference>
<keyword evidence="11" id="KW-1185">Reference proteome</keyword>
<sequence>MPLPGGLWWLLCCRRGFTLLHRDYGDGELSGDGDEDEDEETFELRTPSPAGGGRVSPRGLEPCFNPSPYNRPSCLILLQTPAKRPVLGDWGRGRGFFLPGGQKPPEAQGAALLGMCLGASLRTLGAVHLLGALRQGRRHAWPDLALPLPSPPGPRPIPSPSASASAEECGEAGWAARTPGSAPLSSQSVSAEHWGQMRELPPQGPGRGGEGILRLGSVTGTPRRGSWGPQLFEDPSSLPCHSGENSRPSLSPLDVTLTQPVRSGPVSDRLQSWEETRSLIPEKGPPEDDPDVVVKGWLYREPRGGGARPWLPPRRAWFVLTRDSLDQFSSSGKGARRLGSLVLTSLCSVTGPERRPKETGLWSVTVSGRKHSVRLCSPRQAEAERWAVALREVIASKAPLETPTQLLLRDIQESCGDPEAVALIYRRNPILRHTSGALYAPLLPLPYGVSAPGPGYAPLREEAVRLFLALQALEGARRPGPLMQGVLQTCRDLPALRDELFLQLAKQTSGPAGPPGPPATQDPAALRYWQLLTCMSCTFRPGGAVRGHLLGHLERTEQALPDSELAEFARFIRKALGRTRGRELVPSLAEISALSRRQELLCTVHCPGAGACPVAIDSHTTAGEVARELVGRLGLTRSRNAFALYEQRGAQERALAGGTLVADVLTRFENLAAEEAGLEDSPDSGWRLCLRLHGPLHPEGLSPDGHELPFLFEQAHALLLRGRPPPPDDTLRALAALRLQSLHRDFSPRAPLPRLDRLLPPSAPPREDSPRPVPRPAPSAALLAGAIWSPGLAKRQAERARRGGAGRTAGSPAREGGGGAGTAAAVLGGWKRLRGMGRAEAMAAYLALAAQCPGFGAARYDVLELSTEPGGGAPQKLCLGLGAKAMSFSRPGETEPIHSVSYGHVAACQLMGPHTLALRMGESQLLLQSPQVEEIMQLVNAYLANPSPERPCSSPSPPGQDLPGTSPRSQHPGLDEPQGQSGCLGQLQD</sequence>
<dbReference type="Pfam" id="PF21989">
    <property type="entry name" value="RA_2"/>
    <property type="match status" value="1"/>
</dbReference>
<dbReference type="SMART" id="SM00295">
    <property type="entry name" value="B41"/>
    <property type="match status" value="1"/>
</dbReference>
<dbReference type="VGNC" id="VGNC:21574">
    <property type="gene designation" value="PLEKHH3"/>
</dbReference>
<evidence type="ECO:0000256" key="4">
    <source>
        <dbReference type="ARBA" id="ARBA00067094"/>
    </source>
</evidence>
<dbReference type="Bgee" id="ENSECAG00000010506">
    <property type="expression patterns" value="Expressed in synovial membrane of synovial joint and 21 other cell types or tissues"/>
</dbReference>
<dbReference type="Gene3D" id="1.20.80.10">
    <property type="match status" value="1"/>
</dbReference>
<feature type="region of interest" description="Disordered" evidence="5">
    <location>
        <begin position="28"/>
        <end position="58"/>
    </location>
</feature>
<evidence type="ECO:0000259" key="9">
    <source>
        <dbReference type="PROSITE" id="PS51016"/>
    </source>
</evidence>
<dbReference type="PROSITE" id="PS50003">
    <property type="entry name" value="PH_DOMAIN"/>
    <property type="match status" value="1"/>
</dbReference>
<dbReference type="InterPro" id="IPR014352">
    <property type="entry name" value="FERM/acyl-CoA-bd_prot_sf"/>
</dbReference>
<feature type="domain" description="MyTH4" evidence="9">
    <location>
        <begin position="433"/>
        <end position="595"/>
    </location>
</feature>
<evidence type="ECO:0000256" key="1">
    <source>
        <dbReference type="ARBA" id="ARBA00022481"/>
    </source>
</evidence>
<evidence type="ECO:0000313" key="11">
    <source>
        <dbReference type="Proteomes" id="UP000002281"/>
    </source>
</evidence>
<dbReference type="PROSITE" id="PS50057">
    <property type="entry name" value="FERM_3"/>
    <property type="match status" value="1"/>
</dbReference>
<dbReference type="Pfam" id="PF00373">
    <property type="entry name" value="FERM_M"/>
    <property type="match status" value="1"/>
</dbReference>
<feature type="compositionally biased region" description="Polar residues" evidence="5">
    <location>
        <begin position="978"/>
        <end position="989"/>
    </location>
</feature>
<dbReference type="InterPro" id="IPR001849">
    <property type="entry name" value="PH_domain"/>
</dbReference>
<evidence type="ECO:0000256" key="2">
    <source>
        <dbReference type="ARBA" id="ARBA00022553"/>
    </source>
</evidence>
<name>F6RGX0_HORSE</name>
<feature type="compositionally biased region" description="Low complexity" evidence="5">
    <location>
        <begin position="160"/>
        <end position="176"/>
    </location>
</feature>
<dbReference type="GeneTree" id="ENSGT00940000159764"/>
<dbReference type="FunFam" id="2.30.29.30:FF:000276">
    <property type="entry name" value="pleckstrin homology domain-containing family H member 3"/>
    <property type="match status" value="1"/>
</dbReference>
<dbReference type="Pfam" id="PF00784">
    <property type="entry name" value="MyTH4"/>
    <property type="match status" value="1"/>
</dbReference>
<dbReference type="InterPro" id="IPR035963">
    <property type="entry name" value="FERM_2"/>
</dbReference>
<dbReference type="FunFam" id="1.20.80.10:FF:000025">
    <property type="entry name" value="pleckstrin homology domain-containing family H member 3 isoform X2"/>
    <property type="match status" value="1"/>
</dbReference>
<dbReference type="InterPro" id="IPR000857">
    <property type="entry name" value="MyTH4_dom"/>
</dbReference>
<dbReference type="FunFam" id="1.25.40.530:FF:000001">
    <property type="entry name" value="Pleckstrin homology domain-containing family H member 2"/>
    <property type="match status" value="1"/>
</dbReference>
<dbReference type="HOGENOM" id="CLU_001626_4_0_1"/>
<dbReference type="SUPFAM" id="SSF47031">
    <property type="entry name" value="Second domain of FERM"/>
    <property type="match status" value="1"/>
</dbReference>
<dbReference type="Ensembl" id="ENSECAT00000010966.4">
    <property type="protein sequence ID" value="ENSECAP00000008522.4"/>
    <property type="gene ID" value="ENSECAG00000010506.4"/>
</dbReference>